<dbReference type="EMBL" id="UINC01022611">
    <property type="protein sequence ID" value="SVA92594.1"/>
    <property type="molecule type" value="Genomic_DNA"/>
</dbReference>
<feature type="non-terminal residue" evidence="3">
    <location>
        <position position="84"/>
    </location>
</feature>
<dbReference type="Pfam" id="PF02776">
    <property type="entry name" value="TPP_enzyme_N"/>
    <property type="match status" value="1"/>
</dbReference>
<dbReference type="InterPro" id="IPR045229">
    <property type="entry name" value="TPP_enz"/>
</dbReference>
<dbReference type="GO" id="GO:0003984">
    <property type="term" value="F:acetolactate synthase activity"/>
    <property type="evidence" value="ECO:0007669"/>
    <property type="project" value="TreeGrafter"/>
</dbReference>
<dbReference type="GO" id="GO:0050660">
    <property type="term" value="F:flavin adenine dinucleotide binding"/>
    <property type="evidence" value="ECO:0007669"/>
    <property type="project" value="TreeGrafter"/>
</dbReference>
<reference evidence="3" key="1">
    <citation type="submission" date="2018-05" db="EMBL/GenBank/DDBJ databases">
        <authorList>
            <person name="Lanie J.A."/>
            <person name="Ng W.-L."/>
            <person name="Kazmierczak K.M."/>
            <person name="Andrzejewski T.M."/>
            <person name="Davidsen T.M."/>
            <person name="Wayne K.J."/>
            <person name="Tettelin H."/>
            <person name="Glass J.I."/>
            <person name="Rusch D."/>
            <person name="Podicherti R."/>
            <person name="Tsui H.-C.T."/>
            <person name="Winkler M.E."/>
        </authorList>
    </citation>
    <scope>NUCLEOTIDE SEQUENCE</scope>
</reference>
<dbReference type="Gene3D" id="3.40.50.970">
    <property type="match status" value="1"/>
</dbReference>
<evidence type="ECO:0000256" key="1">
    <source>
        <dbReference type="ARBA" id="ARBA00007812"/>
    </source>
</evidence>
<dbReference type="PANTHER" id="PTHR18968:SF13">
    <property type="entry name" value="ACETOLACTATE SYNTHASE CATALYTIC SUBUNIT, MITOCHONDRIAL"/>
    <property type="match status" value="1"/>
</dbReference>
<organism evidence="3">
    <name type="scientific">marine metagenome</name>
    <dbReference type="NCBI Taxonomy" id="408172"/>
    <lineage>
        <taxon>unclassified sequences</taxon>
        <taxon>metagenomes</taxon>
        <taxon>ecological metagenomes</taxon>
    </lineage>
</organism>
<proteinExistence type="inferred from homology"/>
<dbReference type="GO" id="GO:0009097">
    <property type="term" value="P:isoleucine biosynthetic process"/>
    <property type="evidence" value="ECO:0007669"/>
    <property type="project" value="TreeGrafter"/>
</dbReference>
<dbReference type="GO" id="GO:0009099">
    <property type="term" value="P:L-valine biosynthetic process"/>
    <property type="evidence" value="ECO:0007669"/>
    <property type="project" value="TreeGrafter"/>
</dbReference>
<dbReference type="InterPro" id="IPR029061">
    <property type="entry name" value="THDP-binding"/>
</dbReference>
<comment type="similarity">
    <text evidence="1">Belongs to the TPP enzyme family.</text>
</comment>
<dbReference type="PANTHER" id="PTHR18968">
    <property type="entry name" value="THIAMINE PYROPHOSPHATE ENZYMES"/>
    <property type="match status" value="1"/>
</dbReference>
<feature type="domain" description="Thiamine pyrophosphate enzyme N-terminal TPP-binding" evidence="2">
    <location>
        <begin position="3"/>
        <end position="84"/>
    </location>
</feature>
<protein>
    <recommendedName>
        <fullName evidence="2">Thiamine pyrophosphate enzyme N-terminal TPP-binding domain-containing protein</fullName>
    </recommendedName>
</protein>
<dbReference type="GO" id="GO:0005948">
    <property type="term" value="C:acetolactate synthase complex"/>
    <property type="evidence" value="ECO:0007669"/>
    <property type="project" value="TreeGrafter"/>
</dbReference>
<evidence type="ECO:0000259" key="2">
    <source>
        <dbReference type="Pfam" id="PF02776"/>
    </source>
</evidence>
<dbReference type="GO" id="GO:0030976">
    <property type="term" value="F:thiamine pyrophosphate binding"/>
    <property type="evidence" value="ECO:0007669"/>
    <property type="project" value="InterPro"/>
</dbReference>
<dbReference type="InterPro" id="IPR012001">
    <property type="entry name" value="Thiamin_PyroP_enz_TPP-bd_dom"/>
</dbReference>
<dbReference type="SUPFAM" id="SSF52518">
    <property type="entry name" value="Thiamin diphosphate-binding fold (THDP-binding)"/>
    <property type="match status" value="1"/>
</dbReference>
<name>A0A381ZU16_9ZZZZ</name>
<evidence type="ECO:0000313" key="3">
    <source>
        <dbReference type="EMBL" id="SVA92594.1"/>
    </source>
</evidence>
<sequence length="84" mass="8657">MLVIDAISQILKKEGVEYLSAFPTTSVIEAAAGSGIKPIICRQERVGVGIADGYSRITTGNPPGVFAMQYGPGAENAYPGVATA</sequence>
<accession>A0A381ZU16</accession>
<dbReference type="AlphaFoldDB" id="A0A381ZU16"/>
<dbReference type="CDD" id="cd07035">
    <property type="entry name" value="TPP_PYR_POX_like"/>
    <property type="match status" value="1"/>
</dbReference>
<gene>
    <name evidence="3" type="ORF">METZ01_LOCUS145448</name>
</gene>